<evidence type="ECO:0000256" key="1">
    <source>
        <dbReference type="ARBA" id="ARBA00004683"/>
    </source>
</evidence>
<proteinExistence type="predicted"/>
<protein>
    <recommendedName>
        <fullName evidence="2">Poly(3-hydroxyalkanoate) polymerase subunit PhaE</fullName>
    </recommendedName>
</protein>
<dbReference type="AlphaFoldDB" id="A0A829Y7M2"/>
<dbReference type="EMBL" id="BLJN01000001">
    <property type="protein sequence ID" value="GFE79011.1"/>
    <property type="molecule type" value="Genomic_DNA"/>
</dbReference>
<name>A0A829Y7M2_9GAMM</name>
<gene>
    <name evidence="6" type="ORF">GCM10011487_10110</name>
</gene>
<dbReference type="InterPro" id="IPR010123">
    <property type="entry name" value="PHA_synth_III_E"/>
</dbReference>
<evidence type="ECO:0000256" key="4">
    <source>
        <dbReference type="SAM" id="Coils"/>
    </source>
</evidence>
<dbReference type="UniPathway" id="UPA00917"/>
<organism evidence="6 7">
    <name type="scientific">Steroidobacter agaridevorans</name>
    <dbReference type="NCBI Taxonomy" id="2695856"/>
    <lineage>
        <taxon>Bacteria</taxon>
        <taxon>Pseudomonadati</taxon>
        <taxon>Pseudomonadota</taxon>
        <taxon>Gammaproteobacteria</taxon>
        <taxon>Steroidobacterales</taxon>
        <taxon>Steroidobacteraceae</taxon>
        <taxon>Steroidobacter</taxon>
    </lineage>
</organism>
<keyword evidence="7" id="KW-1185">Reference proteome</keyword>
<evidence type="ECO:0000256" key="5">
    <source>
        <dbReference type="SAM" id="MobiDB-lite"/>
    </source>
</evidence>
<keyword evidence="4" id="KW-0175">Coiled coil</keyword>
<reference evidence="7" key="1">
    <citation type="submission" date="2020-01" db="EMBL/GenBank/DDBJ databases">
        <title>'Steroidobacter agaridevorans' sp. nov., agar-degrading bacteria isolated from rhizosphere soils.</title>
        <authorList>
            <person name="Ikenaga M."/>
            <person name="Kataoka M."/>
            <person name="Murouchi A."/>
            <person name="Katsuragi S."/>
            <person name="Sakai M."/>
        </authorList>
    </citation>
    <scope>NUCLEOTIDE SEQUENCE [LARGE SCALE GENOMIC DNA]</scope>
    <source>
        <strain evidence="7">YU21-B</strain>
    </source>
</reference>
<sequence>MTESKNDGSDWIQAWIEQQREQLRRAGMPGADAASTGGPQSEGVSDQYRDLGMRWLEAGQSYLQGWQQFAQRSAGGETPLKFGEEMLNAWQGTWAGAASAGEGATRQFADLISRMPALGLAREQTEAWRELLAAQAEYQHLEQELRTVWSKVQTDALAMLEAAIRERRAKHGAAPGIDDYRELYNLWVECGEKVFAQVAHSESYCKLQAQLGNAAIRLKTRQQAVLERTLKQFDLPTRSELNTVHKQMRELRERIATLESQLAAARGEERS</sequence>
<evidence type="ECO:0000313" key="6">
    <source>
        <dbReference type="EMBL" id="GFE79011.1"/>
    </source>
</evidence>
<comment type="caution">
    <text evidence="6">The sequence shown here is derived from an EMBL/GenBank/DDBJ whole genome shotgun (WGS) entry which is preliminary data.</text>
</comment>
<feature type="coiled-coil region" evidence="4">
    <location>
        <begin position="241"/>
        <end position="268"/>
    </location>
</feature>
<dbReference type="Proteomes" id="UP000445000">
    <property type="component" value="Unassembled WGS sequence"/>
</dbReference>
<dbReference type="GO" id="GO:0042619">
    <property type="term" value="P:poly-hydroxybutyrate biosynthetic process"/>
    <property type="evidence" value="ECO:0007669"/>
    <property type="project" value="UniProtKB-KW"/>
</dbReference>
<accession>A0A829Y7M2</accession>
<dbReference type="Pfam" id="PF09712">
    <property type="entry name" value="PHA_synth_III_E"/>
    <property type="match status" value="1"/>
</dbReference>
<dbReference type="RefSeq" id="WP_161810840.1">
    <property type="nucleotide sequence ID" value="NZ_BLJN01000001.1"/>
</dbReference>
<feature type="region of interest" description="Disordered" evidence="5">
    <location>
        <begin position="23"/>
        <end position="44"/>
    </location>
</feature>
<comment type="pathway">
    <text evidence="1">Biopolymer metabolism; poly-(R)-3-hydroxybutanoate biosynthesis.</text>
</comment>
<evidence type="ECO:0000256" key="2">
    <source>
        <dbReference type="ARBA" id="ARBA00019066"/>
    </source>
</evidence>
<keyword evidence="3" id="KW-0583">PHB biosynthesis</keyword>
<evidence type="ECO:0000313" key="7">
    <source>
        <dbReference type="Proteomes" id="UP000445000"/>
    </source>
</evidence>
<evidence type="ECO:0000256" key="3">
    <source>
        <dbReference type="ARBA" id="ARBA00022752"/>
    </source>
</evidence>